<accession>A0A838BBT1</accession>
<proteinExistence type="predicted"/>
<evidence type="ECO:0000313" key="1">
    <source>
        <dbReference type="EMBL" id="MBA1143905.1"/>
    </source>
</evidence>
<sequence>MFSIRNLTKNHEAFEWGGDLGGLAMRLQIERYNILGIQLREELDGMKKRNDWLKSANDALAQLRVNRPINDKMHAYGEITDPQGNKQTVYAWMLKNHIPVPYGINSGSQQDFDAAISNVKAAIDTANSDSQMALIHLQSLMDKVNQCVQLTTNLVAKDGKVKENVMGNIR</sequence>
<comment type="caution">
    <text evidence="1">The sequence shown here is derived from an EMBL/GenBank/DDBJ whole genome shotgun (WGS) entry which is preliminary data.</text>
</comment>
<organism evidence="1 2">
    <name type="scientific">Mesorhizobium neociceri</name>
    <dbReference type="NCBI Taxonomy" id="1307853"/>
    <lineage>
        <taxon>Bacteria</taxon>
        <taxon>Pseudomonadati</taxon>
        <taxon>Pseudomonadota</taxon>
        <taxon>Alphaproteobacteria</taxon>
        <taxon>Hyphomicrobiales</taxon>
        <taxon>Phyllobacteriaceae</taxon>
        <taxon>Mesorhizobium</taxon>
    </lineage>
</organism>
<reference evidence="1 2" key="1">
    <citation type="submission" date="2020-07" db="EMBL/GenBank/DDBJ databases">
        <title>Definition of the novel symbiovar canariense within Mesorhizobium novociceri, a new species of genus Mesorhizobium nodulating Cicer canariense in the Caldera de Taburiente National Park (La Palma, Canary Islands).</title>
        <authorList>
            <person name="Leon-Barrios M."/>
            <person name="Perez-Yepez J."/>
            <person name="Flores-Felix J.D."/>
            <person name="Ramirez-Baena M.H."/>
            <person name="Pulido-Suarez L."/>
            <person name="Igual J.M."/>
            <person name="Velazquez E."/>
            <person name="Peix A."/>
        </authorList>
    </citation>
    <scope>NUCLEOTIDE SEQUENCE [LARGE SCALE GENOMIC DNA]</scope>
    <source>
        <strain evidence="1 2">CCANP35</strain>
    </source>
</reference>
<dbReference type="AlphaFoldDB" id="A0A838BBT1"/>
<name>A0A838BBT1_9HYPH</name>
<gene>
    <name evidence="1" type="ORF">H0241_27210</name>
</gene>
<dbReference type="RefSeq" id="WP_027038473.1">
    <property type="nucleotide sequence ID" value="NZ_JACDTY010000017.1"/>
</dbReference>
<keyword evidence="2" id="KW-1185">Reference proteome</keyword>
<dbReference type="Proteomes" id="UP000558284">
    <property type="component" value="Unassembled WGS sequence"/>
</dbReference>
<protein>
    <submittedName>
        <fullName evidence="1">Uncharacterized protein</fullName>
    </submittedName>
</protein>
<evidence type="ECO:0000313" key="2">
    <source>
        <dbReference type="Proteomes" id="UP000558284"/>
    </source>
</evidence>
<dbReference type="EMBL" id="JACDTY010000017">
    <property type="protein sequence ID" value="MBA1143905.1"/>
    <property type="molecule type" value="Genomic_DNA"/>
</dbReference>